<keyword evidence="1" id="KW-0812">Transmembrane</keyword>
<dbReference type="Pfam" id="PF07314">
    <property type="entry name" value="Lit"/>
    <property type="match status" value="1"/>
</dbReference>
<protein>
    <submittedName>
        <fullName evidence="2">TIGR01906 family membrane protein</fullName>
    </submittedName>
</protein>
<feature type="transmembrane region" description="Helical" evidence="1">
    <location>
        <begin position="185"/>
        <end position="207"/>
    </location>
</feature>
<sequence length="218" mass="25779">MIGHLMKGRWLFPFSVLWLLALCVVATIGIAWLTYPFEIGFLHLTDVVDLTKDTIWHNFNQLMTYLTNPLISKLSMADFPSSAMGLKHFRDVKHLFQLAHVIAMGVSPFAIVFFYRQIKHRSLFCYWYILTVMAMLPLFFLGMAVLVGFDNFFTLFHKVLFPKDTTWIFDPLVDPVIYILPEELFLHYFVVFFFLYEFTFWSLVCLARYQLKKRLEKA</sequence>
<feature type="transmembrane region" description="Helical" evidence="1">
    <location>
        <begin position="94"/>
        <end position="115"/>
    </location>
</feature>
<comment type="caution">
    <text evidence="2">The sequence shown here is derived from an EMBL/GenBank/DDBJ whole genome shotgun (WGS) entry which is preliminary data.</text>
</comment>
<dbReference type="NCBIfam" id="TIGR01906">
    <property type="entry name" value="integ_TIGR01906"/>
    <property type="match status" value="1"/>
</dbReference>
<dbReference type="EMBL" id="JANUXX010000001">
    <property type="protein sequence ID" value="MCS4487468.1"/>
    <property type="molecule type" value="Genomic_DNA"/>
</dbReference>
<dbReference type="RefSeq" id="WP_259136527.1">
    <property type="nucleotide sequence ID" value="NZ_JANUXX010000001.1"/>
</dbReference>
<keyword evidence="1" id="KW-0472">Membrane</keyword>
<reference evidence="2 3" key="1">
    <citation type="journal article" date="2023" name="Int. J. Syst. Evol. Microbiol.">
        <title>Streptococcus sciuri sp. nov., Staphylococcus marylandisciuri sp. nov. and Staphylococcus americanisciuri sp. nov., isolated from faeces of eastern grey squirrel (Sciurus carolinensis).</title>
        <authorList>
            <person name="Volokhov D.V."/>
            <person name="Zagorodnyaya T.A."/>
            <person name="Furtak V.A."/>
            <person name="Nattanmai G."/>
            <person name="Randall L."/>
            <person name="Jose S."/>
            <person name="Gao Y."/>
            <person name="Eisenberg T."/>
            <person name="Delmonte P."/>
            <person name="Blom J."/>
            <person name="Mitchell K.K."/>
        </authorList>
    </citation>
    <scope>NUCLEOTIDE SEQUENCE [LARGE SCALE GENOMIC DNA]</scope>
    <source>
        <strain evidence="2 3">SQ9-PEA</strain>
    </source>
</reference>
<evidence type="ECO:0000256" key="1">
    <source>
        <dbReference type="SAM" id="Phobius"/>
    </source>
</evidence>
<feature type="transmembrane region" description="Helical" evidence="1">
    <location>
        <begin position="12"/>
        <end position="35"/>
    </location>
</feature>
<dbReference type="InterPro" id="IPR010178">
    <property type="entry name" value="Lit"/>
</dbReference>
<feature type="transmembrane region" description="Helical" evidence="1">
    <location>
        <begin position="127"/>
        <end position="149"/>
    </location>
</feature>
<accession>A0ABT2F5K5</accession>
<organism evidence="2 3">
    <name type="scientific">Streptococcus sciuri</name>
    <dbReference type="NCBI Taxonomy" id="2973939"/>
    <lineage>
        <taxon>Bacteria</taxon>
        <taxon>Bacillati</taxon>
        <taxon>Bacillota</taxon>
        <taxon>Bacilli</taxon>
        <taxon>Lactobacillales</taxon>
        <taxon>Streptococcaceae</taxon>
        <taxon>Streptococcus</taxon>
    </lineage>
</organism>
<keyword evidence="3" id="KW-1185">Reference proteome</keyword>
<evidence type="ECO:0000313" key="3">
    <source>
        <dbReference type="Proteomes" id="UP001206548"/>
    </source>
</evidence>
<evidence type="ECO:0000313" key="2">
    <source>
        <dbReference type="EMBL" id="MCS4487468.1"/>
    </source>
</evidence>
<dbReference type="Proteomes" id="UP001206548">
    <property type="component" value="Unassembled WGS sequence"/>
</dbReference>
<gene>
    <name evidence="2" type="ORF">NXS10_00530</name>
</gene>
<proteinExistence type="predicted"/>
<keyword evidence="1" id="KW-1133">Transmembrane helix</keyword>
<name>A0ABT2F5K5_9STRE</name>